<gene>
    <name evidence="1" type="ORF">EC973_001827</name>
</gene>
<dbReference type="AlphaFoldDB" id="A0A8H7BJ52"/>
<dbReference type="EMBL" id="JABAYA010000146">
    <property type="protein sequence ID" value="KAF7723586.1"/>
    <property type="molecule type" value="Genomic_DNA"/>
</dbReference>
<evidence type="ECO:0000313" key="1">
    <source>
        <dbReference type="EMBL" id="KAF7723586.1"/>
    </source>
</evidence>
<sequence length="213" mass="23700">MDTSQQQQLDLTALAQQVLDQAQLLQQLLAQQQPLLQNSGSVPLQPQLHDLPTRPSYAWQPDATLLEQVPTLANTLFSQTLSDVERKAIVDRYPAMQGLKYSPPATLPEASRKFSRGQQREDATLQGLQYSASAVFRPLDVLTHELQRVLPSSEAERIFTIINDARTLVLHLCGSANVARNGLALRVINPFLKLTTGQEDYTMARSDLQEALN</sequence>
<organism evidence="1 2">
    <name type="scientific">Apophysomyces ossiformis</name>
    <dbReference type="NCBI Taxonomy" id="679940"/>
    <lineage>
        <taxon>Eukaryota</taxon>
        <taxon>Fungi</taxon>
        <taxon>Fungi incertae sedis</taxon>
        <taxon>Mucoromycota</taxon>
        <taxon>Mucoromycotina</taxon>
        <taxon>Mucoromycetes</taxon>
        <taxon>Mucorales</taxon>
        <taxon>Mucorineae</taxon>
        <taxon>Mucoraceae</taxon>
        <taxon>Apophysomyces</taxon>
    </lineage>
</organism>
<accession>A0A8H7BJ52</accession>
<reference evidence="1" key="1">
    <citation type="submission" date="2020-01" db="EMBL/GenBank/DDBJ databases">
        <title>Genome Sequencing of Three Apophysomyces-Like Fungal Strains Confirms a Novel Fungal Genus in the Mucoromycota with divergent Burkholderia-like Endosymbiotic Bacteria.</title>
        <authorList>
            <person name="Stajich J.E."/>
            <person name="Macias A.M."/>
            <person name="Carter-House D."/>
            <person name="Lovett B."/>
            <person name="Kasson L.R."/>
            <person name="Berry K."/>
            <person name="Grigoriev I."/>
            <person name="Chang Y."/>
            <person name="Spatafora J."/>
            <person name="Kasson M.T."/>
        </authorList>
    </citation>
    <scope>NUCLEOTIDE SEQUENCE</scope>
    <source>
        <strain evidence="1">NRRL A-21654</strain>
    </source>
</reference>
<protein>
    <submittedName>
        <fullName evidence="1">Uncharacterized protein</fullName>
    </submittedName>
</protein>
<proteinExistence type="predicted"/>
<dbReference type="OrthoDB" id="2286148at2759"/>
<name>A0A8H7BJ52_9FUNG</name>
<dbReference type="Proteomes" id="UP000605846">
    <property type="component" value="Unassembled WGS sequence"/>
</dbReference>
<comment type="caution">
    <text evidence="1">The sequence shown here is derived from an EMBL/GenBank/DDBJ whole genome shotgun (WGS) entry which is preliminary data.</text>
</comment>
<evidence type="ECO:0000313" key="2">
    <source>
        <dbReference type="Proteomes" id="UP000605846"/>
    </source>
</evidence>
<keyword evidence="2" id="KW-1185">Reference proteome</keyword>